<accession>A0A9D4K7T4</accession>
<comment type="caution">
    <text evidence="2">The sequence shown here is derived from an EMBL/GenBank/DDBJ whole genome shotgun (WGS) entry which is preliminary data.</text>
</comment>
<dbReference type="AlphaFoldDB" id="A0A9D4K7T4"/>
<reference evidence="2" key="2">
    <citation type="submission" date="2020-11" db="EMBL/GenBank/DDBJ databases">
        <authorList>
            <person name="McCartney M.A."/>
            <person name="Auch B."/>
            <person name="Kono T."/>
            <person name="Mallez S."/>
            <person name="Becker A."/>
            <person name="Gohl D.M."/>
            <person name="Silverstein K.A.T."/>
            <person name="Koren S."/>
            <person name="Bechman K.B."/>
            <person name="Herman A."/>
            <person name="Abrahante J.E."/>
            <person name="Garbe J."/>
        </authorList>
    </citation>
    <scope>NUCLEOTIDE SEQUENCE</scope>
    <source>
        <strain evidence="2">Duluth1</strain>
        <tissue evidence="2">Whole animal</tissue>
    </source>
</reference>
<keyword evidence="3" id="KW-1185">Reference proteome</keyword>
<organism evidence="2 3">
    <name type="scientific">Dreissena polymorpha</name>
    <name type="common">Zebra mussel</name>
    <name type="synonym">Mytilus polymorpha</name>
    <dbReference type="NCBI Taxonomy" id="45954"/>
    <lineage>
        <taxon>Eukaryota</taxon>
        <taxon>Metazoa</taxon>
        <taxon>Spiralia</taxon>
        <taxon>Lophotrochozoa</taxon>
        <taxon>Mollusca</taxon>
        <taxon>Bivalvia</taxon>
        <taxon>Autobranchia</taxon>
        <taxon>Heteroconchia</taxon>
        <taxon>Euheterodonta</taxon>
        <taxon>Imparidentia</taxon>
        <taxon>Neoheterodontei</taxon>
        <taxon>Myida</taxon>
        <taxon>Dreissenoidea</taxon>
        <taxon>Dreissenidae</taxon>
        <taxon>Dreissena</taxon>
    </lineage>
</organism>
<proteinExistence type="predicted"/>
<gene>
    <name evidence="2" type="ORF">DPMN_107879</name>
</gene>
<feature type="region of interest" description="Disordered" evidence="1">
    <location>
        <begin position="118"/>
        <end position="153"/>
    </location>
</feature>
<evidence type="ECO:0000256" key="1">
    <source>
        <dbReference type="SAM" id="MobiDB-lite"/>
    </source>
</evidence>
<evidence type="ECO:0000313" key="3">
    <source>
        <dbReference type="Proteomes" id="UP000828390"/>
    </source>
</evidence>
<feature type="compositionally biased region" description="Basic and acidic residues" evidence="1">
    <location>
        <begin position="137"/>
        <end position="153"/>
    </location>
</feature>
<protein>
    <submittedName>
        <fullName evidence="2">Uncharacterized protein</fullName>
    </submittedName>
</protein>
<evidence type="ECO:0000313" key="2">
    <source>
        <dbReference type="EMBL" id="KAH3834549.1"/>
    </source>
</evidence>
<dbReference type="OrthoDB" id="6115614at2759"/>
<dbReference type="EMBL" id="JAIWYP010000004">
    <property type="protein sequence ID" value="KAH3834549.1"/>
    <property type="molecule type" value="Genomic_DNA"/>
</dbReference>
<feature type="compositionally biased region" description="Basic and acidic residues" evidence="1">
    <location>
        <begin position="118"/>
        <end position="127"/>
    </location>
</feature>
<dbReference type="Proteomes" id="UP000828390">
    <property type="component" value="Unassembled WGS sequence"/>
</dbReference>
<reference evidence="2" key="1">
    <citation type="journal article" date="2019" name="bioRxiv">
        <title>The Genome of the Zebra Mussel, Dreissena polymorpha: A Resource for Invasive Species Research.</title>
        <authorList>
            <person name="McCartney M.A."/>
            <person name="Auch B."/>
            <person name="Kono T."/>
            <person name="Mallez S."/>
            <person name="Zhang Y."/>
            <person name="Obille A."/>
            <person name="Becker A."/>
            <person name="Abrahante J.E."/>
            <person name="Garbe J."/>
            <person name="Badalamenti J.P."/>
            <person name="Herman A."/>
            <person name="Mangelson H."/>
            <person name="Liachko I."/>
            <person name="Sullivan S."/>
            <person name="Sone E.D."/>
            <person name="Koren S."/>
            <person name="Silverstein K.A.T."/>
            <person name="Beckman K.B."/>
            <person name="Gohl D.M."/>
        </authorList>
    </citation>
    <scope>NUCLEOTIDE SEQUENCE</scope>
    <source>
        <strain evidence="2">Duluth1</strain>
        <tissue evidence="2">Whole animal</tissue>
    </source>
</reference>
<name>A0A9D4K7T4_DREPO</name>
<sequence>MSYGSTFMQFEANGRISNKFSRQSVRRESFASERDAPKVVHYEKQFDVNLTRVTSSPPDKASVRDSMLAYSKKMKSIQDARHGTGNAKGDALFVRAKHIPKYPNKPPKKRRPMSFDELLGRDRDQPLDRSNVTRQRPLSEKLPPVKERKEDHSVTLPPISERLRKTSNSVQLSLVSASDLYDIVDFSLRSKGTRNDSLRLLELEKHESEIRSSRLDHQKDVIVVPDIGYNRFEQSTESRRHDERRQYMRIIEDHTYPDSQVPSKEFYQEMFALDKTEPSIVKQNKSSIVSINPIKRRPQRAKRMRLLDPGLGDIPEDNIIETNISVFQSKRETSRAVSPAPVKRQSPKPYAQFHQLDSISEITEKGTTRNIRNNPDIVLPNQSAETHVSDISALPSHRSDAEEPNILPPIFTVKSTTTKVIKDDGDVRIEVTQCPPKSENDFNMKLKAQKRFRKLIFLRDGNR</sequence>